<sequence length="153" mass="17258">MPSSDHRAAILVPLFDVTRLLRTRFDRRAEPLGLTRAQWRALRFIDSEPGITQKMLAERLEMEPIPVGRVVDRLVMAQFVERRADPADRRCWRLHITAKAHGITGKMDVIADGLCDDTFAGVAEADVAVFRRVVDQMKQNLLALDLPPVDSDA</sequence>
<keyword evidence="3" id="KW-0804">Transcription</keyword>
<evidence type="ECO:0000256" key="2">
    <source>
        <dbReference type="ARBA" id="ARBA00023125"/>
    </source>
</evidence>
<feature type="domain" description="HTH marR-type" evidence="4">
    <location>
        <begin position="7"/>
        <end position="139"/>
    </location>
</feature>
<dbReference type="EMBL" id="CP104694">
    <property type="protein sequence ID" value="UXI68892.1"/>
    <property type="molecule type" value="Genomic_DNA"/>
</dbReference>
<evidence type="ECO:0000256" key="3">
    <source>
        <dbReference type="ARBA" id="ARBA00023163"/>
    </source>
</evidence>
<name>A0ABY6BM55_9GAMM</name>
<dbReference type="SMART" id="SM00347">
    <property type="entry name" value="HTH_MARR"/>
    <property type="match status" value="1"/>
</dbReference>
<accession>A0ABY6BM55</accession>
<dbReference type="PROSITE" id="PS50995">
    <property type="entry name" value="HTH_MARR_2"/>
    <property type="match status" value="1"/>
</dbReference>
<dbReference type="InterPro" id="IPR039422">
    <property type="entry name" value="MarR/SlyA-like"/>
</dbReference>
<dbReference type="PANTHER" id="PTHR33164:SF64">
    <property type="entry name" value="TRANSCRIPTIONAL REGULATOR SLYA"/>
    <property type="match status" value="1"/>
</dbReference>
<proteinExistence type="predicted"/>
<dbReference type="Pfam" id="PF01047">
    <property type="entry name" value="MarR"/>
    <property type="match status" value="1"/>
</dbReference>
<keyword evidence="1" id="KW-0805">Transcription regulation</keyword>
<dbReference type="PANTHER" id="PTHR33164">
    <property type="entry name" value="TRANSCRIPTIONAL REGULATOR, MARR FAMILY"/>
    <property type="match status" value="1"/>
</dbReference>
<evidence type="ECO:0000259" key="4">
    <source>
        <dbReference type="PROSITE" id="PS50995"/>
    </source>
</evidence>
<dbReference type="InterPro" id="IPR000835">
    <property type="entry name" value="HTH_MarR-typ"/>
</dbReference>
<dbReference type="InterPro" id="IPR036388">
    <property type="entry name" value="WH-like_DNA-bd_sf"/>
</dbReference>
<reference evidence="5" key="1">
    <citation type="submission" date="2022-09" db="EMBL/GenBank/DDBJ databases">
        <title>Tahibacter sp. nov., isolated from a fresh water.</title>
        <authorList>
            <person name="Baek J.H."/>
            <person name="Lee J.K."/>
            <person name="Kim J.M."/>
            <person name="Jeon C.O."/>
        </authorList>
    </citation>
    <scope>NUCLEOTIDE SEQUENCE</scope>
    <source>
        <strain evidence="5">W38</strain>
    </source>
</reference>
<dbReference type="SUPFAM" id="SSF46785">
    <property type="entry name" value="Winged helix' DNA-binding domain"/>
    <property type="match status" value="1"/>
</dbReference>
<evidence type="ECO:0000313" key="5">
    <source>
        <dbReference type="EMBL" id="UXI68892.1"/>
    </source>
</evidence>
<evidence type="ECO:0000313" key="6">
    <source>
        <dbReference type="Proteomes" id="UP001064632"/>
    </source>
</evidence>
<gene>
    <name evidence="5" type="ORF">N4264_04345</name>
</gene>
<keyword evidence="2" id="KW-0238">DNA-binding</keyword>
<keyword evidence="6" id="KW-1185">Reference proteome</keyword>
<dbReference type="InterPro" id="IPR036390">
    <property type="entry name" value="WH_DNA-bd_sf"/>
</dbReference>
<evidence type="ECO:0000256" key="1">
    <source>
        <dbReference type="ARBA" id="ARBA00023015"/>
    </source>
</evidence>
<dbReference type="Gene3D" id="1.10.10.10">
    <property type="entry name" value="Winged helix-like DNA-binding domain superfamily/Winged helix DNA-binding domain"/>
    <property type="match status" value="1"/>
</dbReference>
<protein>
    <submittedName>
        <fullName evidence="5">MarR family transcriptional regulator</fullName>
    </submittedName>
</protein>
<organism evidence="5 6">
    <name type="scientific">Tahibacter amnicola</name>
    <dbReference type="NCBI Taxonomy" id="2976241"/>
    <lineage>
        <taxon>Bacteria</taxon>
        <taxon>Pseudomonadati</taxon>
        <taxon>Pseudomonadota</taxon>
        <taxon>Gammaproteobacteria</taxon>
        <taxon>Lysobacterales</taxon>
        <taxon>Rhodanobacteraceae</taxon>
        <taxon>Tahibacter</taxon>
    </lineage>
</organism>
<dbReference type="RefSeq" id="WP_261695851.1">
    <property type="nucleotide sequence ID" value="NZ_CP104694.1"/>
</dbReference>
<dbReference type="Proteomes" id="UP001064632">
    <property type="component" value="Chromosome"/>
</dbReference>